<evidence type="ECO:0000313" key="2">
    <source>
        <dbReference type="Proteomes" id="UP000297245"/>
    </source>
</evidence>
<proteinExistence type="predicted"/>
<organism evidence="1 2">
    <name type="scientific">Dendrothele bispora (strain CBS 962.96)</name>
    <dbReference type="NCBI Taxonomy" id="1314807"/>
    <lineage>
        <taxon>Eukaryota</taxon>
        <taxon>Fungi</taxon>
        <taxon>Dikarya</taxon>
        <taxon>Basidiomycota</taxon>
        <taxon>Agaricomycotina</taxon>
        <taxon>Agaricomycetes</taxon>
        <taxon>Agaricomycetidae</taxon>
        <taxon>Agaricales</taxon>
        <taxon>Agaricales incertae sedis</taxon>
        <taxon>Dendrothele</taxon>
    </lineage>
</organism>
<dbReference type="AlphaFoldDB" id="A0A4S8LUK1"/>
<gene>
    <name evidence="1" type="ORF">K435DRAFT_195411</name>
</gene>
<protein>
    <submittedName>
        <fullName evidence="1">Uncharacterized protein</fullName>
    </submittedName>
</protein>
<name>A0A4S8LUK1_DENBC</name>
<dbReference type="EMBL" id="ML179253">
    <property type="protein sequence ID" value="THU93266.1"/>
    <property type="molecule type" value="Genomic_DNA"/>
</dbReference>
<evidence type="ECO:0000313" key="1">
    <source>
        <dbReference type="EMBL" id="THU93266.1"/>
    </source>
</evidence>
<keyword evidence="2" id="KW-1185">Reference proteome</keyword>
<sequence length="69" mass="8425">MCHHLLSEFSARPWLHGFLPDYELDTWQGRLSPSYSLKESDYFRWFNRSGCDEVKPDRNRSSRRRRNSF</sequence>
<reference evidence="1 2" key="1">
    <citation type="journal article" date="2019" name="Nat. Ecol. Evol.">
        <title>Megaphylogeny resolves global patterns of mushroom evolution.</title>
        <authorList>
            <person name="Varga T."/>
            <person name="Krizsan K."/>
            <person name="Foldi C."/>
            <person name="Dima B."/>
            <person name="Sanchez-Garcia M."/>
            <person name="Sanchez-Ramirez S."/>
            <person name="Szollosi G.J."/>
            <person name="Szarkandi J.G."/>
            <person name="Papp V."/>
            <person name="Albert L."/>
            <person name="Andreopoulos W."/>
            <person name="Angelini C."/>
            <person name="Antonin V."/>
            <person name="Barry K.W."/>
            <person name="Bougher N.L."/>
            <person name="Buchanan P."/>
            <person name="Buyck B."/>
            <person name="Bense V."/>
            <person name="Catcheside P."/>
            <person name="Chovatia M."/>
            <person name="Cooper J."/>
            <person name="Damon W."/>
            <person name="Desjardin D."/>
            <person name="Finy P."/>
            <person name="Geml J."/>
            <person name="Haridas S."/>
            <person name="Hughes K."/>
            <person name="Justo A."/>
            <person name="Karasinski D."/>
            <person name="Kautmanova I."/>
            <person name="Kiss B."/>
            <person name="Kocsube S."/>
            <person name="Kotiranta H."/>
            <person name="LaButti K.M."/>
            <person name="Lechner B.E."/>
            <person name="Liimatainen K."/>
            <person name="Lipzen A."/>
            <person name="Lukacs Z."/>
            <person name="Mihaltcheva S."/>
            <person name="Morgado L.N."/>
            <person name="Niskanen T."/>
            <person name="Noordeloos M.E."/>
            <person name="Ohm R.A."/>
            <person name="Ortiz-Santana B."/>
            <person name="Ovrebo C."/>
            <person name="Racz N."/>
            <person name="Riley R."/>
            <person name="Savchenko A."/>
            <person name="Shiryaev A."/>
            <person name="Soop K."/>
            <person name="Spirin V."/>
            <person name="Szebenyi C."/>
            <person name="Tomsovsky M."/>
            <person name="Tulloss R.E."/>
            <person name="Uehling J."/>
            <person name="Grigoriev I.V."/>
            <person name="Vagvolgyi C."/>
            <person name="Papp T."/>
            <person name="Martin F.M."/>
            <person name="Miettinen O."/>
            <person name="Hibbett D.S."/>
            <person name="Nagy L.G."/>
        </authorList>
    </citation>
    <scope>NUCLEOTIDE SEQUENCE [LARGE SCALE GENOMIC DNA]</scope>
    <source>
        <strain evidence="1 2">CBS 962.96</strain>
    </source>
</reference>
<accession>A0A4S8LUK1</accession>
<dbReference type="Proteomes" id="UP000297245">
    <property type="component" value="Unassembled WGS sequence"/>
</dbReference>